<proteinExistence type="predicted"/>
<dbReference type="Gene3D" id="2.60.120.200">
    <property type="match status" value="1"/>
</dbReference>
<dbReference type="PROSITE" id="PS51257">
    <property type="entry name" value="PROKAR_LIPOPROTEIN"/>
    <property type="match status" value="1"/>
</dbReference>
<reference evidence="1 2" key="1">
    <citation type="submission" date="2019-10" db="EMBL/GenBank/DDBJ databases">
        <title>Actinomadura rubteroloni sp. nov. and Actinomadura macrotermitis sp. nov., isolated from the gut of fungus growing-termite Macrotermes natalensis.</title>
        <authorList>
            <person name="Benndorf R."/>
            <person name="Martin K."/>
            <person name="Kuefner M."/>
            <person name="De Beer W."/>
            <person name="Kaster A.-K."/>
            <person name="Vollmers J."/>
            <person name="Poulsen M."/>
            <person name="Beemelmanns C."/>
        </authorList>
    </citation>
    <scope>NUCLEOTIDE SEQUENCE [LARGE SCALE GENOMIC DNA]</scope>
    <source>
        <strain evidence="1 2">RB68</strain>
    </source>
</reference>
<name>A0A7K0BR84_9ACTN</name>
<dbReference type="EMBL" id="WEGH01000001">
    <property type="protein sequence ID" value="MQY03690.1"/>
    <property type="molecule type" value="Genomic_DNA"/>
</dbReference>
<protein>
    <recommendedName>
        <fullName evidence="3">GH16 domain-containing protein</fullName>
    </recommendedName>
</protein>
<dbReference type="AlphaFoldDB" id="A0A7K0BR84"/>
<keyword evidence="2" id="KW-1185">Reference proteome</keyword>
<organism evidence="1 2">
    <name type="scientific">Actinomadura macrotermitis</name>
    <dbReference type="NCBI Taxonomy" id="2585200"/>
    <lineage>
        <taxon>Bacteria</taxon>
        <taxon>Bacillati</taxon>
        <taxon>Actinomycetota</taxon>
        <taxon>Actinomycetes</taxon>
        <taxon>Streptosporangiales</taxon>
        <taxon>Thermomonosporaceae</taxon>
        <taxon>Actinomadura</taxon>
    </lineage>
</organism>
<accession>A0A7K0BR84</accession>
<dbReference type="InterPro" id="IPR013320">
    <property type="entry name" value="ConA-like_dom_sf"/>
</dbReference>
<sequence>MTEKAVQKLTYAMMATVLAVTAASCSDDREAPGRPRITVQPKIVEKVPLPAIVRHRKAVFAEEFDRLDLGRGRPWGWQSGAYSHCRTNRENFKLDLLKRRAMRARSGALTITATPTPAPDRWRTGLIATGESCGTGGSDFLVRTGDVLLAHVRLPTARTGAWPGIWTWRDGRNEIDLFEWHADAPGTLELVNHVTDSARYWSSPIVRRGAWLYVAAHFGARHMHWYVGESLNAMRRAHSDDKGAGKDFRAHLVANLSVDDGRLHARPDRAEPFSFTIDFIRVYRRP</sequence>
<gene>
    <name evidence="1" type="ORF">ACRB68_17350</name>
</gene>
<dbReference type="Proteomes" id="UP000487268">
    <property type="component" value="Unassembled WGS sequence"/>
</dbReference>
<evidence type="ECO:0000313" key="2">
    <source>
        <dbReference type="Proteomes" id="UP000487268"/>
    </source>
</evidence>
<comment type="caution">
    <text evidence="1">The sequence shown here is derived from an EMBL/GenBank/DDBJ whole genome shotgun (WGS) entry which is preliminary data.</text>
</comment>
<evidence type="ECO:0000313" key="1">
    <source>
        <dbReference type="EMBL" id="MQY03690.1"/>
    </source>
</evidence>
<dbReference type="SUPFAM" id="SSF49899">
    <property type="entry name" value="Concanavalin A-like lectins/glucanases"/>
    <property type="match status" value="1"/>
</dbReference>
<evidence type="ECO:0008006" key="3">
    <source>
        <dbReference type="Google" id="ProtNLM"/>
    </source>
</evidence>